<dbReference type="Proteomes" id="UP000298180">
    <property type="component" value="Unassembled WGS sequence"/>
</dbReference>
<evidence type="ECO:0000256" key="1">
    <source>
        <dbReference type="SAM" id="MobiDB-lite"/>
    </source>
</evidence>
<dbReference type="AlphaFoldDB" id="A0A4Z0C711"/>
<evidence type="ECO:0000313" key="2">
    <source>
        <dbReference type="EMBL" id="TFZ06764.1"/>
    </source>
</evidence>
<dbReference type="RefSeq" id="WP_135262851.1">
    <property type="nucleotide sequence ID" value="NZ_SMLM01000001.1"/>
</dbReference>
<feature type="region of interest" description="Disordered" evidence="1">
    <location>
        <begin position="49"/>
        <end position="165"/>
    </location>
</feature>
<proteinExistence type="predicted"/>
<dbReference type="EMBL" id="SMLM01000001">
    <property type="protein sequence ID" value="TFZ06764.1"/>
    <property type="molecule type" value="Genomic_DNA"/>
</dbReference>
<sequence length="165" mass="17091">MRRMQPTAWFWIIAAAIVAVALFTVGNVYGQSAGSSAAFQGRPAMAGAQSGLGVMSGPPQGGLGPQSPEDPGSGFGARRQADVNSGAPVTGPVIPREPGPIPRDPGLDRAVGDGELRPQRDRGDVIKRDRDDHGVQQQGESAGKAKRAGKRSIERARRGVSGVDS</sequence>
<evidence type="ECO:0000313" key="3">
    <source>
        <dbReference type="Proteomes" id="UP000298180"/>
    </source>
</evidence>
<accession>A0A4Z0C711</accession>
<dbReference type="OrthoDB" id="8905827at2"/>
<gene>
    <name evidence="2" type="ORF">EZ313_09120</name>
</gene>
<protein>
    <submittedName>
        <fullName evidence="2">Uncharacterized protein</fullName>
    </submittedName>
</protein>
<reference evidence="2 3" key="1">
    <citation type="submission" date="2019-03" db="EMBL/GenBank/DDBJ databases">
        <title>Ramlibacter henchirensis DSM 14656, whole genome shotgun sequence.</title>
        <authorList>
            <person name="Zhang X."/>
            <person name="Feng G."/>
            <person name="Zhu H."/>
        </authorList>
    </citation>
    <scope>NUCLEOTIDE SEQUENCE [LARGE SCALE GENOMIC DNA]</scope>
    <source>
        <strain evidence="2 3">DSM 14656</strain>
    </source>
</reference>
<name>A0A4Z0C711_9BURK</name>
<keyword evidence="3" id="KW-1185">Reference proteome</keyword>
<organism evidence="2 3">
    <name type="scientific">Ramlibacter henchirensis</name>
    <dbReference type="NCBI Taxonomy" id="204072"/>
    <lineage>
        <taxon>Bacteria</taxon>
        <taxon>Pseudomonadati</taxon>
        <taxon>Pseudomonadota</taxon>
        <taxon>Betaproteobacteria</taxon>
        <taxon>Burkholderiales</taxon>
        <taxon>Comamonadaceae</taxon>
        <taxon>Ramlibacter</taxon>
    </lineage>
</organism>
<feature type="compositionally biased region" description="Basic and acidic residues" evidence="1">
    <location>
        <begin position="105"/>
        <end position="134"/>
    </location>
</feature>
<comment type="caution">
    <text evidence="2">The sequence shown here is derived from an EMBL/GenBank/DDBJ whole genome shotgun (WGS) entry which is preliminary data.</text>
</comment>